<dbReference type="AlphaFoldDB" id="A0A7G6SYN1"/>
<dbReference type="Proteomes" id="UP000515465">
    <property type="component" value="Chromosome"/>
</dbReference>
<accession>A0A7G6SYN1</accession>
<sequence>MTGGNLTPASALPRMLKKIAFAAVLFQVAVFSALITQTVLFASTATQAADVRHSEPVVVIDKQCAAATWPNIPDRCLERVEARNSVTTIVLMAGQQD</sequence>
<gene>
    <name evidence="1" type="ORF">HB778_25870</name>
</gene>
<protein>
    <submittedName>
        <fullName evidence="1">Uncharacterized protein</fullName>
    </submittedName>
</protein>
<evidence type="ECO:0000313" key="1">
    <source>
        <dbReference type="EMBL" id="QND59613.1"/>
    </source>
</evidence>
<evidence type="ECO:0000313" key="2">
    <source>
        <dbReference type="Proteomes" id="UP000515465"/>
    </source>
</evidence>
<reference evidence="2" key="1">
    <citation type="journal article" date="2020" name="Mol. Plant Microbe">
        <title>Rhizobial microsymbionts of the narrowly endemic Oxytropis species growing in Kamchatka are characterized by significant genetic diversity and possess a set of genes that are associated with T3SS and T6SS secretion systems and can affect the development of symbiosis.</title>
        <authorList>
            <person name="Safronova V."/>
            <person name="Guro P."/>
            <person name="Sazanova A."/>
            <person name="Kuznetsova I."/>
            <person name="Belimov A."/>
            <person name="Yakubov V."/>
            <person name="Chirak E."/>
            <person name="Afonin A."/>
            <person name="Gogolev Y."/>
            <person name="Andronov E."/>
            <person name="Tikhonovich I."/>
        </authorList>
    </citation>
    <scope>NUCLEOTIDE SEQUENCE [LARGE SCALE GENOMIC DNA]</scope>
    <source>
        <strain evidence="2">583</strain>
    </source>
</reference>
<name>A0A7G6SYN1_9HYPH</name>
<proteinExistence type="predicted"/>
<dbReference type="EMBL" id="CP050296">
    <property type="protein sequence ID" value="QND59613.1"/>
    <property type="molecule type" value="Genomic_DNA"/>
</dbReference>
<organism evidence="1 2">
    <name type="scientific">Mesorhizobium huakuii</name>
    <dbReference type="NCBI Taxonomy" id="28104"/>
    <lineage>
        <taxon>Bacteria</taxon>
        <taxon>Pseudomonadati</taxon>
        <taxon>Pseudomonadota</taxon>
        <taxon>Alphaproteobacteria</taxon>
        <taxon>Hyphomicrobiales</taxon>
        <taxon>Phyllobacteriaceae</taxon>
        <taxon>Mesorhizobium</taxon>
    </lineage>
</organism>